<evidence type="ECO:0000313" key="4">
    <source>
        <dbReference type="EMBL" id="CAC5387845.1"/>
    </source>
</evidence>
<feature type="domain" description="Integrase SAM-like N-terminal" evidence="3">
    <location>
        <begin position="95"/>
        <end position="164"/>
    </location>
</feature>
<dbReference type="Proteomes" id="UP000507470">
    <property type="component" value="Unassembled WGS sequence"/>
</dbReference>
<keyword evidence="1" id="KW-0238">DNA-binding</keyword>
<dbReference type="InterPro" id="IPR010998">
    <property type="entry name" value="Integrase_recombinase_N"/>
</dbReference>
<evidence type="ECO:0000313" key="5">
    <source>
        <dbReference type="Proteomes" id="UP000507470"/>
    </source>
</evidence>
<evidence type="ECO:0000256" key="2">
    <source>
        <dbReference type="SAM" id="MobiDB-lite"/>
    </source>
</evidence>
<feature type="region of interest" description="Disordered" evidence="2">
    <location>
        <begin position="1"/>
        <end position="81"/>
    </location>
</feature>
<accession>A0A6J8BV07</accession>
<organism evidence="4 5">
    <name type="scientific">Mytilus coruscus</name>
    <name type="common">Sea mussel</name>
    <dbReference type="NCBI Taxonomy" id="42192"/>
    <lineage>
        <taxon>Eukaryota</taxon>
        <taxon>Metazoa</taxon>
        <taxon>Spiralia</taxon>
        <taxon>Lophotrochozoa</taxon>
        <taxon>Mollusca</taxon>
        <taxon>Bivalvia</taxon>
        <taxon>Autobranchia</taxon>
        <taxon>Pteriomorphia</taxon>
        <taxon>Mytilida</taxon>
        <taxon>Mytiloidea</taxon>
        <taxon>Mytilidae</taxon>
        <taxon>Mytilinae</taxon>
        <taxon>Mytilus</taxon>
    </lineage>
</organism>
<feature type="compositionally biased region" description="Acidic residues" evidence="2">
    <location>
        <begin position="50"/>
        <end position="64"/>
    </location>
</feature>
<dbReference type="OrthoDB" id="6159602at2759"/>
<dbReference type="GO" id="GO:0015074">
    <property type="term" value="P:DNA integration"/>
    <property type="evidence" value="ECO:0007669"/>
    <property type="project" value="InterPro"/>
</dbReference>
<gene>
    <name evidence="4" type="ORF">MCOR_23126</name>
</gene>
<name>A0A6J8BV07_MYTCO</name>
<dbReference type="SUPFAM" id="SSF47823">
    <property type="entry name" value="lambda integrase-like, N-terminal domain"/>
    <property type="match status" value="1"/>
</dbReference>
<protein>
    <recommendedName>
        <fullName evidence="3">Integrase SAM-like N-terminal domain-containing protein</fullName>
    </recommendedName>
</protein>
<proteinExistence type="predicted"/>
<dbReference type="AlphaFoldDB" id="A0A6J8BV07"/>
<sequence>MPKPKPGQSRKGKNKAQRESPSPLSPEVEEALIARITESVIQSMNRNEPVEEIPEQEDHADENDSGVSQTGPFDGHVSHRRGPRITRSLLNTSRLLIDAAIAPSTKIVYGNALRVFHSFLSKVFPGHTIVNCSLEMLMFFIASSYEDGKSPNTISTYLGALSYNFKINRRPDLCSNFLIKKMMCGAKRLSAAPDLRRPITLFSMTLSGHYHLSVDLSINKSCFR</sequence>
<dbReference type="InterPro" id="IPR004107">
    <property type="entry name" value="Integrase_SAM-like_N"/>
</dbReference>
<reference evidence="4 5" key="1">
    <citation type="submission" date="2020-06" db="EMBL/GenBank/DDBJ databases">
        <authorList>
            <person name="Li R."/>
            <person name="Bekaert M."/>
        </authorList>
    </citation>
    <scope>NUCLEOTIDE SEQUENCE [LARGE SCALE GENOMIC DNA]</scope>
    <source>
        <strain evidence="5">wild</strain>
    </source>
</reference>
<dbReference type="Pfam" id="PF02899">
    <property type="entry name" value="Phage_int_SAM_1"/>
    <property type="match status" value="1"/>
</dbReference>
<dbReference type="Gene3D" id="1.10.150.130">
    <property type="match status" value="1"/>
</dbReference>
<dbReference type="EMBL" id="CACVKT020004045">
    <property type="protein sequence ID" value="CAC5387845.1"/>
    <property type="molecule type" value="Genomic_DNA"/>
</dbReference>
<keyword evidence="5" id="KW-1185">Reference proteome</keyword>
<evidence type="ECO:0000256" key="1">
    <source>
        <dbReference type="ARBA" id="ARBA00023125"/>
    </source>
</evidence>
<dbReference type="GO" id="GO:0003677">
    <property type="term" value="F:DNA binding"/>
    <property type="evidence" value="ECO:0007669"/>
    <property type="project" value="UniProtKB-KW"/>
</dbReference>
<evidence type="ECO:0000259" key="3">
    <source>
        <dbReference type="Pfam" id="PF02899"/>
    </source>
</evidence>